<keyword evidence="3" id="KW-1185">Reference proteome</keyword>
<dbReference type="AlphaFoldDB" id="A0A4Z2HVK2"/>
<gene>
    <name evidence="2" type="ORF">EYF80_020062</name>
</gene>
<evidence type="ECO:0000313" key="3">
    <source>
        <dbReference type="Proteomes" id="UP000314294"/>
    </source>
</evidence>
<feature type="compositionally biased region" description="Basic and acidic residues" evidence="1">
    <location>
        <begin position="20"/>
        <end position="29"/>
    </location>
</feature>
<organism evidence="2 3">
    <name type="scientific">Liparis tanakae</name>
    <name type="common">Tanaka's snailfish</name>
    <dbReference type="NCBI Taxonomy" id="230148"/>
    <lineage>
        <taxon>Eukaryota</taxon>
        <taxon>Metazoa</taxon>
        <taxon>Chordata</taxon>
        <taxon>Craniata</taxon>
        <taxon>Vertebrata</taxon>
        <taxon>Euteleostomi</taxon>
        <taxon>Actinopterygii</taxon>
        <taxon>Neopterygii</taxon>
        <taxon>Teleostei</taxon>
        <taxon>Neoteleostei</taxon>
        <taxon>Acanthomorphata</taxon>
        <taxon>Eupercaria</taxon>
        <taxon>Perciformes</taxon>
        <taxon>Cottioidei</taxon>
        <taxon>Cottales</taxon>
        <taxon>Liparidae</taxon>
        <taxon>Liparis</taxon>
    </lineage>
</organism>
<dbReference type="Proteomes" id="UP000314294">
    <property type="component" value="Unassembled WGS sequence"/>
</dbReference>
<reference evidence="2 3" key="1">
    <citation type="submission" date="2019-03" db="EMBL/GenBank/DDBJ databases">
        <title>First draft genome of Liparis tanakae, snailfish: a comprehensive survey of snailfish specific genes.</title>
        <authorList>
            <person name="Kim W."/>
            <person name="Song I."/>
            <person name="Jeong J.-H."/>
            <person name="Kim D."/>
            <person name="Kim S."/>
            <person name="Ryu S."/>
            <person name="Song J.Y."/>
            <person name="Lee S.K."/>
        </authorList>
    </citation>
    <scope>NUCLEOTIDE SEQUENCE [LARGE SCALE GENOMIC DNA]</scope>
    <source>
        <tissue evidence="2">Muscle</tissue>
    </source>
</reference>
<comment type="caution">
    <text evidence="2">The sequence shown here is derived from an EMBL/GenBank/DDBJ whole genome shotgun (WGS) entry which is preliminary data.</text>
</comment>
<protein>
    <submittedName>
        <fullName evidence="2">Uncharacterized protein</fullName>
    </submittedName>
</protein>
<sequence>MKRRGREEDGSPADTVTATERGRDEAMRSGKRDIRLHDIINALFLLRIPSRRLGDGSERVARLVESVCLRLSGQMLLTLQ</sequence>
<feature type="region of interest" description="Disordered" evidence="1">
    <location>
        <begin position="1"/>
        <end position="29"/>
    </location>
</feature>
<evidence type="ECO:0000256" key="1">
    <source>
        <dbReference type="SAM" id="MobiDB-lite"/>
    </source>
</evidence>
<accession>A0A4Z2HVK2</accession>
<name>A0A4Z2HVK2_9TELE</name>
<evidence type="ECO:0000313" key="2">
    <source>
        <dbReference type="EMBL" id="TNN69698.1"/>
    </source>
</evidence>
<dbReference type="EMBL" id="SRLO01000172">
    <property type="protein sequence ID" value="TNN69698.1"/>
    <property type="molecule type" value="Genomic_DNA"/>
</dbReference>
<proteinExistence type="predicted"/>